<evidence type="ECO:0000313" key="1">
    <source>
        <dbReference type="Proteomes" id="UP000095281"/>
    </source>
</evidence>
<proteinExistence type="predicted"/>
<sequence>MQRKAKNSPGSYTWEFKYTSFGIELWDSLIIFKEDYVHAAELDGRRKRTIVERAQTRAQPTVPPYDGLFLFIHIPSQVRTQQRISHLCFNRNIRIKAFPLRLA</sequence>
<keyword evidence="1" id="KW-1185">Reference proteome</keyword>
<dbReference type="AlphaFoldDB" id="A0A1I8BAR5"/>
<dbReference type="WBParaSite" id="MhA1_Contig1724.frz3.gene5">
    <property type="protein sequence ID" value="MhA1_Contig1724.frz3.gene5"/>
    <property type="gene ID" value="MhA1_Contig1724.frz3.gene5"/>
</dbReference>
<accession>A0A1I8BAR5</accession>
<dbReference type="Proteomes" id="UP000095281">
    <property type="component" value="Unplaced"/>
</dbReference>
<reference evidence="2" key="1">
    <citation type="submission" date="2016-11" db="UniProtKB">
        <authorList>
            <consortium name="WormBaseParasite"/>
        </authorList>
    </citation>
    <scope>IDENTIFICATION</scope>
</reference>
<name>A0A1I8BAR5_MELHA</name>
<protein>
    <submittedName>
        <fullName evidence="2">Uncharacterized protein</fullName>
    </submittedName>
</protein>
<organism evidence="1 2">
    <name type="scientific">Meloidogyne hapla</name>
    <name type="common">Root-knot nematode worm</name>
    <dbReference type="NCBI Taxonomy" id="6305"/>
    <lineage>
        <taxon>Eukaryota</taxon>
        <taxon>Metazoa</taxon>
        <taxon>Ecdysozoa</taxon>
        <taxon>Nematoda</taxon>
        <taxon>Chromadorea</taxon>
        <taxon>Rhabditida</taxon>
        <taxon>Tylenchina</taxon>
        <taxon>Tylenchomorpha</taxon>
        <taxon>Tylenchoidea</taxon>
        <taxon>Meloidogynidae</taxon>
        <taxon>Meloidogyninae</taxon>
        <taxon>Meloidogyne</taxon>
    </lineage>
</organism>
<evidence type="ECO:0000313" key="2">
    <source>
        <dbReference type="WBParaSite" id="MhA1_Contig1724.frz3.gene5"/>
    </source>
</evidence>